<feature type="transmembrane region" description="Helical" evidence="2">
    <location>
        <begin position="98"/>
        <end position="120"/>
    </location>
</feature>
<name>A0ABQ2W517_9ACTN</name>
<evidence type="ECO:0000256" key="1">
    <source>
        <dbReference type="SAM" id="MobiDB-lite"/>
    </source>
</evidence>
<dbReference type="Proteomes" id="UP000660675">
    <property type="component" value="Unassembled WGS sequence"/>
</dbReference>
<keyword evidence="2" id="KW-0812">Transmembrane</keyword>
<evidence type="ECO:0000313" key="3">
    <source>
        <dbReference type="EMBL" id="GGV91922.1"/>
    </source>
</evidence>
<feature type="transmembrane region" description="Helical" evidence="2">
    <location>
        <begin position="132"/>
        <end position="149"/>
    </location>
</feature>
<accession>A0ABQ2W517</accession>
<feature type="transmembrane region" description="Helical" evidence="2">
    <location>
        <begin position="60"/>
        <end position="78"/>
    </location>
</feature>
<feature type="region of interest" description="Disordered" evidence="1">
    <location>
        <begin position="1"/>
        <end position="25"/>
    </location>
</feature>
<comment type="caution">
    <text evidence="3">The sequence shown here is derived from an EMBL/GenBank/DDBJ whole genome shotgun (WGS) entry which is preliminary data.</text>
</comment>
<dbReference type="InterPro" id="IPR046176">
    <property type="entry name" value="DUF6185"/>
</dbReference>
<dbReference type="EMBL" id="BMTF01000020">
    <property type="protein sequence ID" value="GGV91922.1"/>
    <property type="molecule type" value="Genomic_DNA"/>
</dbReference>
<keyword evidence="2" id="KW-1133">Transmembrane helix</keyword>
<keyword evidence="2" id="KW-0472">Membrane</keyword>
<protein>
    <submittedName>
        <fullName evidence="3">Uncharacterized protein</fullName>
    </submittedName>
</protein>
<proteinExistence type="predicted"/>
<sequence length="266" mass="29677">MPPKRKDLERKPSDLHDWPASTGGGIPIGPDRLPERVSVVDAALALGPCDHWWANGMRGARFATVPGLPASIIATWVWGIRGEVWQFTVSDFFGIPNLVMTFLYWIATWSAAGFVLGVLWRRLPGRRGSAKALPVALAFALPAGLNAVVNRFTNESNANLALYVSAMLFVLTVTGIALDLDTFRSERRYWQSRLGLLLSIYQMRYCSLQMAYLIAQIVSVITIWQFFAEWMCPHQRNPTAHGRCEMWVTGHDGPSASRRDHTLPAP</sequence>
<evidence type="ECO:0000256" key="2">
    <source>
        <dbReference type="SAM" id="Phobius"/>
    </source>
</evidence>
<evidence type="ECO:0000313" key="4">
    <source>
        <dbReference type="Proteomes" id="UP000660675"/>
    </source>
</evidence>
<feature type="transmembrane region" description="Helical" evidence="2">
    <location>
        <begin position="161"/>
        <end position="183"/>
    </location>
</feature>
<gene>
    <name evidence="3" type="ORF">GCM10015535_51600</name>
</gene>
<dbReference type="Pfam" id="PF19683">
    <property type="entry name" value="DUF6185"/>
    <property type="match status" value="1"/>
</dbReference>
<reference evidence="4" key="1">
    <citation type="journal article" date="2019" name="Int. J. Syst. Evol. Microbiol.">
        <title>The Global Catalogue of Microorganisms (GCM) 10K type strain sequencing project: providing services to taxonomists for standard genome sequencing and annotation.</title>
        <authorList>
            <consortium name="The Broad Institute Genomics Platform"/>
            <consortium name="The Broad Institute Genome Sequencing Center for Infectious Disease"/>
            <person name="Wu L."/>
            <person name="Ma J."/>
        </authorList>
    </citation>
    <scope>NUCLEOTIDE SEQUENCE [LARGE SCALE GENOMIC DNA]</scope>
    <source>
        <strain evidence="4">JCM 4376</strain>
    </source>
</reference>
<keyword evidence="4" id="KW-1185">Reference proteome</keyword>
<organism evidence="3 4">
    <name type="scientific">Streptomyces gelaticus</name>
    <dbReference type="NCBI Taxonomy" id="285446"/>
    <lineage>
        <taxon>Bacteria</taxon>
        <taxon>Bacillati</taxon>
        <taxon>Actinomycetota</taxon>
        <taxon>Actinomycetes</taxon>
        <taxon>Kitasatosporales</taxon>
        <taxon>Streptomycetaceae</taxon>
        <taxon>Streptomyces</taxon>
    </lineage>
</organism>
<feature type="transmembrane region" description="Helical" evidence="2">
    <location>
        <begin position="204"/>
        <end position="227"/>
    </location>
</feature>
<feature type="compositionally biased region" description="Basic and acidic residues" evidence="1">
    <location>
        <begin position="1"/>
        <end position="17"/>
    </location>
</feature>